<dbReference type="SUPFAM" id="SSF53335">
    <property type="entry name" value="S-adenosyl-L-methionine-dependent methyltransferases"/>
    <property type="match status" value="1"/>
</dbReference>
<dbReference type="InterPro" id="IPR052514">
    <property type="entry name" value="SAM-dependent_MTase"/>
</dbReference>
<dbReference type="Gene3D" id="3.40.50.150">
    <property type="entry name" value="Vaccinia Virus protein VP39"/>
    <property type="match status" value="1"/>
</dbReference>
<proteinExistence type="predicted"/>
<feature type="coiled-coil region" evidence="1">
    <location>
        <begin position="368"/>
        <end position="458"/>
    </location>
</feature>
<dbReference type="AlphaFoldDB" id="A0A1S9NB69"/>
<dbReference type="EMBL" id="MWMH01000001">
    <property type="protein sequence ID" value="OOP74786.1"/>
    <property type="molecule type" value="Genomic_DNA"/>
</dbReference>
<organism evidence="3 4">
    <name type="scientific">Clostridium beijerinckii</name>
    <name type="common">Clostridium MP</name>
    <dbReference type="NCBI Taxonomy" id="1520"/>
    <lineage>
        <taxon>Bacteria</taxon>
        <taxon>Bacillati</taxon>
        <taxon>Bacillota</taxon>
        <taxon>Clostridia</taxon>
        <taxon>Eubacteriales</taxon>
        <taxon>Clostridiaceae</taxon>
        <taxon>Clostridium</taxon>
    </lineage>
</organism>
<gene>
    <name evidence="3" type="ORF">CBEIBR21_01050</name>
</gene>
<evidence type="ECO:0000313" key="4">
    <source>
        <dbReference type="Proteomes" id="UP000190959"/>
    </source>
</evidence>
<sequence length="480" mass="57301">MRKEEKMKEKIEQIQEFLSSHTVDEIMKINLLKFFNLEDKYTLDELEKKYTKEQFNEINQPIEYFKSSISDIKYNIEKYIWVYNTLLTEERSKNVFVNMLYAKIFMSLKSIEDAYSDELIYFDKTIWGELSNETYVDCGGYIGDTALQFISKCLDYKKVFIYEPLSQLAEICENNLSYFIREGSLTVHNNAVYKEREELHFAQELGHGDSCIKEEGELIVQAISLDEEIKERISFIKMDIEGSEKNAILGVRDHIKNDNPKMAICIYHLVDDFWKIPEMIYNINSNYDFIVRQHLINGFAETVLYCIPKIEEKNVKINTKDDGIYFQRCKHILEVSDIYIESEKIDMLQMMKGKNWFLAQLRNYFHSVRNKEREIEELIKWAKELENGKLYLEGQISNYKSRVDELEDWIVKLQEAKDYLENEYNRINIENERTSDSVNELEKEVAELKNKNSKLQYKFNKVVNDTLIRKIIKWKKYDIL</sequence>
<dbReference type="NCBIfam" id="TIGR01444">
    <property type="entry name" value="fkbM_fam"/>
    <property type="match status" value="1"/>
</dbReference>
<keyword evidence="1" id="KW-0175">Coiled coil</keyword>
<accession>A0A1S9NB69</accession>
<dbReference type="RefSeq" id="WP_078114293.1">
    <property type="nucleotide sequence ID" value="NZ_MWMH01000001.1"/>
</dbReference>
<evidence type="ECO:0000259" key="2">
    <source>
        <dbReference type="Pfam" id="PF05050"/>
    </source>
</evidence>
<comment type="caution">
    <text evidence="3">The sequence shown here is derived from an EMBL/GenBank/DDBJ whole genome shotgun (WGS) entry which is preliminary data.</text>
</comment>
<dbReference type="PANTHER" id="PTHR34203:SF15">
    <property type="entry name" value="SLL1173 PROTEIN"/>
    <property type="match status" value="1"/>
</dbReference>
<dbReference type="InterPro" id="IPR029063">
    <property type="entry name" value="SAM-dependent_MTases_sf"/>
</dbReference>
<dbReference type="Proteomes" id="UP000190959">
    <property type="component" value="Unassembled WGS sequence"/>
</dbReference>
<dbReference type="Pfam" id="PF05050">
    <property type="entry name" value="Methyltransf_21"/>
    <property type="match status" value="1"/>
</dbReference>
<dbReference type="PANTHER" id="PTHR34203">
    <property type="entry name" value="METHYLTRANSFERASE, FKBM FAMILY PROTEIN"/>
    <property type="match status" value="1"/>
</dbReference>
<evidence type="ECO:0000313" key="3">
    <source>
        <dbReference type="EMBL" id="OOP74786.1"/>
    </source>
</evidence>
<evidence type="ECO:0000256" key="1">
    <source>
        <dbReference type="SAM" id="Coils"/>
    </source>
</evidence>
<dbReference type="InterPro" id="IPR006342">
    <property type="entry name" value="FkbM_mtfrase"/>
</dbReference>
<feature type="domain" description="Methyltransferase FkbM" evidence="2">
    <location>
        <begin position="137"/>
        <end position="275"/>
    </location>
</feature>
<name>A0A1S9NB69_CLOBE</name>
<protein>
    <recommendedName>
        <fullName evidence="2">Methyltransferase FkbM domain-containing protein</fullName>
    </recommendedName>
</protein>
<reference evidence="3 4" key="1">
    <citation type="submission" date="2017-02" db="EMBL/GenBank/DDBJ databases">
        <title>Genome sequence of Clostridium beijerinckii Br21.</title>
        <authorList>
            <person name="Fonseca B.C."/>
            <person name="Guazzaroni M.E."/>
            <person name="Riano-Pachon D.M."/>
            <person name="Reginatto V."/>
        </authorList>
    </citation>
    <scope>NUCLEOTIDE SEQUENCE [LARGE SCALE GENOMIC DNA]</scope>
    <source>
        <strain evidence="3 4">Br21</strain>
    </source>
</reference>